<dbReference type="EC" id="1.7.3.3" evidence="5 8"/>
<feature type="binding site" evidence="7">
    <location>
        <position position="288"/>
    </location>
    <ligand>
        <name>5-hydroxyisourate</name>
        <dbReference type="ChEBI" id="CHEBI:18072"/>
    </ligand>
</feature>
<dbReference type="GO" id="GO:0005777">
    <property type="term" value="C:peroxisome"/>
    <property type="evidence" value="ECO:0007669"/>
    <property type="project" value="UniProtKB-SubCell"/>
</dbReference>
<dbReference type="Pfam" id="PF01014">
    <property type="entry name" value="Uricase"/>
    <property type="match status" value="2"/>
</dbReference>
<dbReference type="EMBL" id="FQNC01000017">
    <property type="protein sequence ID" value="SGY19798.1"/>
    <property type="molecule type" value="Genomic_DNA"/>
</dbReference>
<evidence type="ECO:0000313" key="9">
    <source>
        <dbReference type="EMBL" id="SGY19798.1"/>
    </source>
</evidence>
<evidence type="ECO:0000256" key="6">
    <source>
        <dbReference type="PIRSR" id="PIRSR000241-1"/>
    </source>
</evidence>
<feature type="binding site" evidence="7">
    <location>
        <position position="262"/>
    </location>
    <ligand>
        <name>urate</name>
        <dbReference type="ChEBI" id="CHEBI:17775"/>
    </ligand>
</feature>
<evidence type="ECO:0000313" key="10">
    <source>
        <dbReference type="Proteomes" id="UP000249464"/>
    </source>
</evidence>
<feature type="binding site" evidence="7">
    <location>
        <position position="82"/>
    </location>
    <ligand>
        <name>O2</name>
        <dbReference type="ChEBI" id="CHEBI:15379"/>
    </ligand>
</feature>
<feature type="binding site" evidence="7">
    <location>
        <position position="83"/>
    </location>
    <ligand>
        <name>5-hydroxyisourate</name>
        <dbReference type="ChEBI" id="CHEBI:18072"/>
    </ligand>
</feature>
<feature type="binding site" evidence="7">
    <location>
        <position position="207"/>
    </location>
    <ligand>
        <name>5-hydroxyisourate</name>
        <dbReference type="ChEBI" id="CHEBI:18072"/>
    </ligand>
</feature>
<dbReference type="InterPro" id="IPR002042">
    <property type="entry name" value="Uricase"/>
</dbReference>
<organism evidence="9 10">
    <name type="scientific">Microbotryum silenes-dioicae</name>
    <dbReference type="NCBI Taxonomy" id="796604"/>
    <lineage>
        <taxon>Eukaryota</taxon>
        <taxon>Fungi</taxon>
        <taxon>Dikarya</taxon>
        <taxon>Basidiomycota</taxon>
        <taxon>Pucciniomycotina</taxon>
        <taxon>Microbotryomycetes</taxon>
        <taxon>Microbotryales</taxon>
        <taxon>Microbotryaceae</taxon>
        <taxon>Microbotryum</taxon>
    </lineage>
</organism>
<feature type="binding site" evidence="7">
    <location>
        <position position="82"/>
    </location>
    <ligand>
        <name>5-hydroxyisourate</name>
        <dbReference type="ChEBI" id="CHEBI:18072"/>
    </ligand>
</feature>
<dbReference type="Proteomes" id="UP000249464">
    <property type="component" value="Unassembled WGS sequence"/>
</dbReference>
<evidence type="ECO:0000256" key="1">
    <source>
        <dbReference type="ARBA" id="ARBA00004831"/>
    </source>
</evidence>
<feature type="active site" description="Charge relay system" evidence="6">
    <location>
        <position position="11"/>
    </location>
</feature>
<dbReference type="GO" id="GO:0004846">
    <property type="term" value="F:urate oxidase activity"/>
    <property type="evidence" value="ECO:0007669"/>
    <property type="project" value="UniProtKB-EC"/>
</dbReference>
<name>A0A2X0MG36_9BASI</name>
<comment type="subcellular location">
    <subcellularLocation>
        <location evidence="5">Peroxisome</location>
    </subcellularLocation>
</comment>
<dbReference type="PROSITE" id="PS00366">
    <property type="entry name" value="URICASE"/>
    <property type="match status" value="1"/>
</dbReference>
<comment type="pathway">
    <text evidence="1 5">Purine metabolism; urate degradation; (S)-allantoin from urate: step 1/3.</text>
</comment>
<dbReference type="STRING" id="796604.A0A2X0MG36"/>
<feature type="binding site" evidence="7">
    <location>
        <position position="190"/>
    </location>
    <ligand>
        <name>urate</name>
        <dbReference type="ChEBI" id="CHEBI:17775"/>
    </ligand>
</feature>
<evidence type="ECO:0000256" key="3">
    <source>
        <dbReference type="ARBA" id="ARBA00022631"/>
    </source>
</evidence>
<dbReference type="PANTHER" id="PTHR42874:SF1">
    <property type="entry name" value="URICASE"/>
    <property type="match status" value="1"/>
</dbReference>
<dbReference type="InterPro" id="IPR019842">
    <property type="entry name" value="Uricase_CS"/>
</dbReference>
<sequence>MPYLKHAKYGKDKVRTFRIVRNKDGIHDIAEYIVQALLEGSVCSRSCLPHQYVGNSPDKTFCIRSDIETSYTKSDNSVIVATDSIKNTTYLFAKQSPHVLQPESFALDLASHFVETYSHIHKAHVNVIQLKWSRIPVAGKAHKHSFVRNGDEKRFTNVTVDATKGKNAATATVTSGISELLVLKTTESSFENYVFDKFTTLKPVDDRIFSTSVDCSYSIPIPTSALTSASIPKLGIDFERIFKSVETTTLEIFATHNSASVQATLYQMCEKILADHKQVAEVSYKLPNKHYFAVDMAFFGLKNTDPKDAEVFMPVDAPSGLIIANVTRDATSKL</sequence>
<reference evidence="9 10" key="1">
    <citation type="submission" date="2016-11" db="EMBL/GenBank/DDBJ databases">
        <authorList>
            <person name="Jaros S."/>
            <person name="Januszkiewicz K."/>
            <person name="Wedrychowicz H."/>
        </authorList>
    </citation>
    <scope>NUCLEOTIDE SEQUENCE [LARGE SCALE GENOMIC DNA]</scope>
</reference>
<feature type="binding site" evidence="7">
    <location>
        <position position="261"/>
    </location>
    <ligand>
        <name>urate</name>
        <dbReference type="ChEBI" id="CHEBI:17775"/>
    </ligand>
</feature>
<keyword evidence="10" id="KW-1185">Reference proteome</keyword>
<dbReference type="Gene3D" id="3.10.270.10">
    <property type="entry name" value="Urate Oxidase"/>
    <property type="match status" value="2"/>
</dbReference>
<evidence type="ECO:0000256" key="4">
    <source>
        <dbReference type="ARBA" id="ARBA00023002"/>
    </source>
</evidence>
<dbReference type="PRINTS" id="PR00093">
    <property type="entry name" value="URICASE"/>
</dbReference>
<feature type="binding site" evidence="7">
    <location>
        <position position="82"/>
    </location>
    <ligand>
        <name>urate</name>
        <dbReference type="ChEBI" id="CHEBI:17775"/>
    </ligand>
</feature>
<feature type="binding site" evidence="7">
    <location>
        <position position="288"/>
    </location>
    <ligand>
        <name>urate</name>
        <dbReference type="ChEBI" id="CHEBI:17775"/>
    </ligand>
</feature>
<dbReference type="AlphaFoldDB" id="A0A2X0MG36"/>
<protein>
    <recommendedName>
        <fullName evidence="5 8">Uricase</fullName>
        <ecNumber evidence="5 8">1.7.3.3</ecNumber>
    </recommendedName>
    <alternativeName>
        <fullName evidence="5">Urate oxidase</fullName>
    </alternativeName>
</protein>
<dbReference type="UniPathway" id="UPA00394">
    <property type="reaction ID" value="UER00650"/>
</dbReference>
<feature type="binding site" evidence="7">
    <location>
        <position position="261"/>
    </location>
    <ligand>
        <name>5-hydroxyisourate</name>
        <dbReference type="ChEBI" id="CHEBI:18072"/>
    </ligand>
</feature>
<feature type="binding site" evidence="7">
    <location>
        <position position="288"/>
    </location>
    <ligand>
        <name>O2</name>
        <dbReference type="ChEBI" id="CHEBI:15379"/>
    </ligand>
</feature>
<dbReference type="GO" id="GO:0006145">
    <property type="term" value="P:purine nucleobase catabolic process"/>
    <property type="evidence" value="ECO:0007669"/>
    <property type="project" value="TreeGrafter"/>
</dbReference>
<dbReference type="PANTHER" id="PTHR42874">
    <property type="entry name" value="URICASE"/>
    <property type="match status" value="1"/>
</dbReference>
<evidence type="ECO:0000256" key="2">
    <source>
        <dbReference type="ARBA" id="ARBA00009760"/>
    </source>
</evidence>
<feature type="binding site" evidence="7">
    <location>
        <position position="190"/>
    </location>
    <ligand>
        <name>5-hydroxyisourate</name>
        <dbReference type="ChEBI" id="CHEBI:18072"/>
    </ligand>
</feature>
<comment type="catalytic activity">
    <reaction evidence="5 8">
        <text>urate + O2 + H2O = 5-hydroxyisourate + H2O2</text>
        <dbReference type="Rhea" id="RHEA:21368"/>
        <dbReference type="ChEBI" id="CHEBI:15377"/>
        <dbReference type="ChEBI" id="CHEBI:15379"/>
        <dbReference type="ChEBI" id="CHEBI:16240"/>
        <dbReference type="ChEBI" id="CHEBI:17775"/>
        <dbReference type="ChEBI" id="CHEBI:18072"/>
        <dbReference type="EC" id="1.7.3.3"/>
    </reaction>
</comment>
<dbReference type="GO" id="GO:0019628">
    <property type="term" value="P:urate catabolic process"/>
    <property type="evidence" value="ECO:0007669"/>
    <property type="project" value="UniProtKB-UniPathway"/>
</dbReference>
<gene>
    <name evidence="9" type="primary">BQ5605_C017g08319</name>
    <name evidence="9" type="ORF">BQ5605_C017G08319</name>
</gene>
<feature type="binding site" evidence="7">
    <location>
        <position position="262"/>
    </location>
    <ligand>
        <name>5-hydroxyisourate</name>
        <dbReference type="ChEBI" id="CHEBI:18072"/>
    </ligand>
</feature>
<evidence type="ECO:0000256" key="7">
    <source>
        <dbReference type="PIRSR" id="PIRSR000241-2"/>
    </source>
</evidence>
<dbReference type="SUPFAM" id="SSF55620">
    <property type="entry name" value="Tetrahydrobiopterin biosynthesis enzymes-like"/>
    <property type="match status" value="2"/>
</dbReference>
<evidence type="ECO:0000256" key="5">
    <source>
        <dbReference type="PIRNR" id="PIRNR000241"/>
    </source>
</evidence>
<keyword evidence="3 5" id="KW-0659">Purine metabolism</keyword>
<comment type="function">
    <text evidence="5 8">Catalyzes the oxidation of uric acid to 5-hydroxyisourate, which is further processed to form (S)-allantoin.</text>
</comment>
<feature type="binding site" evidence="7">
    <location>
        <position position="207"/>
    </location>
    <ligand>
        <name>urate</name>
        <dbReference type="ChEBI" id="CHEBI:17775"/>
    </ligand>
</feature>
<keyword evidence="4 5" id="KW-0560">Oxidoreductase</keyword>
<dbReference type="PIRSF" id="PIRSF000241">
    <property type="entry name" value="Urate_oxidase"/>
    <property type="match status" value="1"/>
</dbReference>
<comment type="similarity">
    <text evidence="2 5 8">Belongs to the uricase family.</text>
</comment>
<accession>A0A2X0MG36</accession>
<feature type="active site" description="Charge relay system" evidence="6">
    <location>
        <position position="82"/>
    </location>
</feature>
<evidence type="ECO:0000256" key="8">
    <source>
        <dbReference type="RuleBase" id="RU004455"/>
    </source>
</evidence>
<dbReference type="NCBIfam" id="TIGR03383">
    <property type="entry name" value="urate_oxi"/>
    <property type="match status" value="1"/>
</dbReference>
<feature type="active site" description="Charge relay system" evidence="6">
    <location>
        <position position="290"/>
    </location>
</feature>
<proteinExistence type="inferred from homology"/>
<keyword evidence="5" id="KW-0576">Peroxisome</keyword>
<feature type="binding site" evidence="7">
    <location>
        <position position="83"/>
    </location>
    <ligand>
        <name>urate</name>
        <dbReference type="ChEBI" id="CHEBI:17775"/>
    </ligand>
</feature>